<evidence type="ECO:0000259" key="2">
    <source>
        <dbReference type="Pfam" id="PF02720"/>
    </source>
</evidence>
<dbReference type="InterPro" id="IPR003615">
    <property type="entry name" value="HNH_nuc"/>
</dbReference>
<gene>
    <name evidence="3" type="ORF">JOF36_001665</name>
</gene>
<feature type="compositionally biased region" description="Acidic residues" evidence="1">
    <location>
        <begin position="408"/>
        <end position="423"/>
    </location>
</feature>
<evidence type="ECO:0000256" key="1">
    <source>
        <dbReference type="SAM" id="MobiDB-lite"/>
    </source>
</evidence>
<feature type="domain" description="DUF222" evidence="2">
    <location>
        <begin position="81"/>
        <end position="233"/>
    </location>
</feature>
<accession>A0ABS4VPX8</accession>
<evidence type="ECO:0000313" key="4">
    <source>
        <dbReference type="Proteomes" id="UP001519295"/>
    </source>
</evidence>
<name>A0ABS4VPX8_9PSEU</name>
<reference evidence="3 4" key="1">
    <citation type="submission" date="2021-03" db="EMBL/GenBank/DDBJ databases">
        <title>Sequencing the genomes of 1000 actinobacteria strains.</title>
        <authorList>
            <person name="Klenk H.-P."/>
        </authorList>
    </citation>
    <scope>NUCLEOTIDE SEQUENCE [LARGE SCALE GENOMIC DNA]</scope>
    <source>
        <strain evidence="3 4">DSM 45256</strain>
    </source>
</reference>
<sequence>MLVRGIPEGLAVDPPGPALCAVLAGLDPARLANADTVDVLQAWRRLRSYADAQELAMMAEVGRCDPHAPSGTAVRLVEPDPECGREIATALTLTELTAWREHALAEMLVYRLPDVHAALSCGDIDRGKARVFADLLEPLSDAQAERVCAALLPTAPGLTTGQLRARMQRMVIAIDPDAAQRRYRKALSERRVICYLDDTGTATLSAMGLDPGAAQAACERLDALARDVRAAGHPDPLPRIRADLATALLDGSVHALSHDQIIATMLARAVAAAADDQTEAESEDGDTGQDPAGQGDEDSVGAEVACREAGEPDDGPGNGGPGPGPGDAGNGNGGTGDSESGDRGTGDSRPGGGGAHGGADADGPSADDPSADDPSADDRDNDDRDNDDRDKDGSDTDTDTDDPHTDTDDPGGDSGGEDPDPDGPDGPSGPGGPQNPDSGLTGPGGPGETGGPGGGVERARPGIEIRVRLSTLLCHDDHPGEIPGLGPVLAPTARAWAAGQRHAEWRFAVTAPDGDLILAGLTRLRPPRRPEHPLIRQAHGGVVELQVPADLLVRLTVDPPAGWAPLIADLAAQYARRDELRTALDGHPGNRLPHLALRRHVEVRDRTCAFPGCRRSAHKAQQDHTEEHQHGGPSVTDNLGPLCLLHHAIKTTGRWRLEQPTPGAFRWKSPLQRIYCTRGEPVCPPVPEPLPEPAGPERAPAPRSRAQRELDDLPIYRPAPAVATVPVPSTPTTGRGPPDDAPPF</sequence>
<proteinExistence type="predicted"/>
<feature type="region of interest" description="Disordered" evidence="1">
    <location>
        <begin position="274"/>
        <end position="458"/>
    </location>
</feature>
<keyword evidence="4" id="KW-1185">Reference proteome</keyword>
<dbReference type="CDD" id="cd00085">
    <property type="entry name" value="HNHc"/>
    <property type="match status" value="1"/>
</dbReference>
<protein>
    <recommendedName>
        <fullName evidence="2">DUF222 domain-containing protein</fullName>
    </recommendedName>
</protein>
<feature type="compositionally biased region" description="Gly residues" evidence="1">
    <location>
        <begin position="316"/>
        <end position="336"/>
    </location>
</feature>
<dbReference type="EMBL" id="JAGINU010000001">
    <property type="protein sequence ID" value="MBP2365969.1"/>
    <property type="molecule type" value="Genomic_DNA"/>
</dbReference>
<feature type="compositionally biased region" description="Basic and acidic residues" evidence="1">
    <location>
        <begin position="376"/>
        <end position="394"/>
    </location>
</feature>
<dbReference type="InterPro" id="IPR003870">
    <property type="entry name" value="DUF222"/>
</dbReference>
<feature type="compositionally biased region" description="Acidic residues" evidence="1">
    <location>
        <begin position="276"/>
        <end position="287"/>
    </location>
</feature>
<dbReference type="RefSeq" id="WP_210025880.1">
    <property type="nucleotide sequence ID" value="NZ_JAGINU010000001.1"/>
</dbReference>
<dbReference type="Proteomes" id="UP001519295">
    <property type="component" value="Unassembled WGS sequence"/>
</dbReference>
<evidence type="ECO:0000313" key="3">
    <source>
        <dbReference type="EMBL" id="MBP2365969.1"/>
    </source>
</evidence>
<organism evidence="3 4">
    <name type="scientific">Pseudonocardia parietis</name>
    <dbReference type="NCBI Taxonomy" id="570936"/>
    <lineage>
        <taxon>Bacteria</taxon>
        <taxon>Bacillati</taxon>
        <taxon>Actinomycetota</taxon>
        <taxon>Actinomycetes</taxon>
        <taxon>Pseudonocardiales</taxon>
        <taxon>Pseudonocardiaceae</taxon>
        <taxon>Pseudonocardia</taxon>
    </lineage>
</organism>
<feature type="compositionally biased region" description="Low complexity" evidence="1">
    <location>
        <begin position="718"/>
        <end position="736"/>
    </location>
</feature>
<feature type="region of interest" description="Disordered" evidence="1">
    <location>
        <begin position="686"/>
        <end position="744"/>
    </location>
</feature>
<dbReference type="Pfam" id="PF02720">
    <property type="entry name" value="DUF222"/>
    <property type="match status" value="1"/>
</dbReference>
<comment type="caution">
    <text evidence="3">The sequence shown here is derived from an EMBL/GenBank/DDBJ whole genome shotgun (WGS) entry which is preliminary data.</text>
</comment>
<feature type="compositionally biased region" description="Gly residues" evidence="1">
    <location>
        <begin position="441"/>
        <end position="456"/>
    </location>
</feature>